<feature type="transmembrane region" description="Helical" evidence="6">
    <location>
        <begin position="61"/>
        <end position="80"/>
    </location>
</feature>
<comment type="subcellular location">
    <subcellularLocation>
        <location evidence="1">Membrane</location>
        <topology evidence="1">Multi-pass membrane protein</topology>
    </subcellularLocation>
</comment>
<evidence type="ECO:0000256" key="2">
    <source>
        <dbReference type="ARBA" id="ARBA00009142"/>
    </source>
</evidence>
<gene>
    <name evidence="7" type="ORF">HaLaN_11277</name>
</gene>
<dbReference type="GO" id="GO:0031464">
    <property type="term" value="C:Cul4A-RING E3 ubiquitin ligase complex"/>
    <property type="evidence" value="ECO:0007669"/>
    <property type="project" value="TreeGrafter"/>
</dbReference>
<reference evidence="7 8" key="1">
    <citation type="submission" date="2020-02" db="EMBL/GenBank/DDBJ databases">
        <title>Draft genome sequence of Haematococcus lacustris strain NIES-144.</title>
        <authorList>
            <person name="Morimoto D."/>
            <person name="Nakagawa S."/>
            <person name="Yoshida T."/>
            <person name="Sawayama S."/>
        </authorList>
    </citation>
    <scope>NUCLEOTIDE SEQUENCE [LARGE SCALE GENOMIC DNA]</scope>
    <source>
        <strain evidence="7 8">NIES-144</strain>
    </source>
</reference>
<proteinExistence type="inferred from homology"/>
<keyword evidence="4 6" id="KW-1133">Transmembrane helix</keyword>
<dbReference type="InterPro" id="IPR002781">
    <property type="entry name" value="TM_pro_TauE-like"/>
</dbReference>
<evidence type="ECO:0000256" key="5">
    <source>
        <dbReference type="ARBA" id="ARBA00023136"/>
    </source>
</evidence>
<evidence type="ECO:0000313" key="8">
    <source>
        <dbReference type="Proteomes" id="UP000485058"/>
    </source>
</evidence>
<name>A0A699YZW0_HAELA</name>
<dbReference type="GO" id="GO:0016020">
    <property type="term" value="C:membrane"/>
    <property type="evidence" value="ECO:0007669"/>
    <property type="project" value="UniProtKB-SubCell"/>
</dbReference>
<keyword evidence="3 6" id="KW-0812">Transmembrane</keyword>
<comment type="similarity">
    <text evidence="2">Belongs to the 4-toluene sulfonate uptake permease (TSUP) (TC 2.A.102) family.</text>
</comment>
<sequence length="131" mass="13110">MLNLVRVGEEVLGGGGGALAAAMAMTCIAGIVGGLLGLGGGMVVTPLLLHLRVHPQVTSATSSLMVLLSSSGALFSYTVLQRVNPHYALAYGAASMLASALGMVVLGGLLPTTPCSSPNPPQVQLHRAGAY</sequence>
<keyword evidence="5 6" id="KW-0472">Membrane</keyword>
<evidence type="ECO:0000256" key="3">
    <source>
        <dbReference type="ARBA" id="ARBA00022692"/>
    </source>
</evidence>
<dbReference type="PANTHER" id="PTHR14255">
    <property type="entry name" value="CEREBLON"/>
    <property type="match status" value="1"/>
</dbReference>
<evidence type="ECO:0000256" key="1">
    <source>
        <dbReference type="ARBA" id="ARBA00004141"/>
    </source>
</evidence>
<feature type="transmembrane region" description="Helical" evidence="6">
    <location>
        <begin position="20"/>
        <end position="49"/>
    </location>
</feature>
<dbReference type="AlphaFoldDB" id="A0A699YZW0"/>
<evidence type="ECO:0000313" key="7">
    <source>
        <dbReference type="EMBL" id="GFH15110.1"/>
    </source>
</evidence>
<keyword evidence="8" id="KW-1185">Reference proteome</keyword>
<dbReference type="PANTHER" id="PTHR14255:SF3">
    <property type="entry name" value="SULFITE EXPORTER TAUE_SAFE FAMILY PROTEIN 5-RELATED"/>
    <property type="match status" value="1"/>
</dbReference>
<feature type="transmembrane region" description="Helical" evidence="6">
    <location>
        <begin position="86"/>
        <end position="110"/>
    </location>
</feature>
<organism evidence="7 8">
    <name type="scientific">Haematococcus lacustris</name>
    <name type="common">Green alga</name>
    <name type="synonym">Haematococcus pluvialis</name>
    <dbReference type="NCBI Taxonomy" id="44745"/>
    <lineage>
        <taxon>Eukaryota</taxon>
        <taxon>Viridiplantae</taxon>
        <taxon>Chlorophyta</taxon>
        <taxon>core chlorophytes</taxon>
        <taxon>Chlorophyceae</taxon>
        <taxon>CS clade</taxon>
        <taxon>Chlamydomonadales</taxon>
        <taxon>Haematococcaceae</taxon>
        <taxon>Haematococcus</taxon>
    </lineage>
</organism>
<dbReference type="Proteomes" id="UP000485058">
    <property type="component" value="Unassembled WGS sequence"/>
</dbReference>
<evidence type="ECO:0000256" key="6">
    <source>
        <dbReference type="SAM" id="Phobius"/>
    </source>
</evidence>
<protein>
    <submittedName>
        <fullName evidence="7">Uncharacterized protein</fullName>
    </submittedName>
</protein>
<dbReference type="Pfam" id="PF01925">
    <property type="entry name" value="TauE"/>
    <property type="match status" value="1"/>
</dbReference>
<dbReference type="GO" id="GO:0016567">
    <property type="term" value="P:protein ubiquitination"/>
    <property type="evidence" value="ECO:0007669"/>
    <property type="project" value="TreeGrafter"/>
</dbReference>
<comment type="caution">
    <text evidence="7">The sequence shown here is derived from an EMBL/GenBank/DDBJ whole genome shotgun (WGS) entry which is preliminary data.</text>
</comment>
<evidence type="ECO:0000256" key="4">
    <source>
        <dbReference type="ARBA" id="ARBA00022989"/>
    </source>
</evidence>
<dbReference type="EMBL" id="BLLF01000807">
    <property type="protein sequence ID" value="GFH15110.1"/>
    <property type="molecule type" value="Genomic_DNA"/>
</dbReference>
<accession>A0A699YZW0</accession>